<dbReference type="EMBL" id="FQXE01000015">
    <property type="protein sequence ID" value="SHI23786.1"/>
    <property type="molecule type" value="Genomic_DNA"/>
</dbReference>
<dbReference type="STRING" id="658167.SAMN04488135_1159"/>
<name>A0A1M5ZHT3_9BURK</name>
<evidence type="ECO:0000313" key="3">
    <source>
        <dbReference type="Proteomes" id="UP000184226"/>
    </source>
</evidence>
<protein>
    <submittedName>
        <fullName evidence="2">Uncharacterized protein</fullName>
    </submittedName>
</protein>
<reference evidence="2 3" key="1">
    <citation type="submission" date="2016-11" db="EMBL/GenBank/DDBJ databases">
        <authorList>
            <person name="Jaros S."/>
            <person name="Januszkiewicz K."/>
            <person name="Wedrychowicz H."/>
        </authorList>
    </citation>
    <scope>NUCLEOTIDE SEQUENCE [LARGE SCALE GENOMIC DNA]</scope>
    <source>
        <strain evidence="2 3">CGMCC 1.10190</strain>
    </source>
</reference>
<keyword evidence="3" id="KW-1185">Reference proteome</keyword>
<evidence type="ECO:0000313" key="2">
    <source>
        <dbReference type="EMBL" id="SHI23786.1"/>
    </source>
</evidence>
<proteinExistence type="predicted"/>
<organism evidence="2 3">
    <name type="scientific">Pollutimonas bauzanensis</name>
    <dbReference type="NCBI Taxonomy" id="658167"/>
    <lineage>
        <taxon>Bacteria</taxon>
        <taxon>Pseudomonadati</taxon>
        <taxon>Pseudomonadota</taxon>
        <taxon>Betaproteobacteria</taxon>
        <taxon>Burkholderiales</taxon>
        <taxon>Alcaligenaceae</taxon>
        <taxon>Pollutimonas</taxon>
    </lineage>
</organism>
<dbReference type="Proteomes" id="UP000184226">
    <property type="component" value="Unassembled WGS sequence"/>
</dbReference>
<evidence type="ECO:0000256" key="1">
    <source>
        <dbReference type="SAM" id="Coils"/>
    </source>
</evidence>
<keyword evidence="1" id="KW-0175">Coiled coil</keyword>
<dbReference type="Gene3D" id="1.10.287.1490">
    <property type="match status" value="1"/>
</dbReference>
<accession>A0A1M5ZHT3</accession>
<dbReference type="AlphaFoldDB" id="A0A1M5ZHT3"/>
<gene>
    <name evidence="2" type="ORF">SAMN04488135_1159</name>
</gene>
<feature type="coiled-coil region" evidence="1">
    <location>
        <begin position="28"/>
        <end position="92"/>
    </location>
</feature>
<sequence>MVGWFTITPMLQDLDSLAARLGQMVQFTRQLQTERAALQARLKNLEQERDALRDQLQRREADYSSMTERFNVHEAEVQALRAEAEATQATLQIEATQYKVECEAVKQKLAASQADTSRLRQVADKAKEHIDSILMRLPGAPQE</sequence>